<dbReference type="GO" id="GO:0003690">
    <property type="term" value="F:double-stranded DNA binding"/>
    <property type="evidence" value="ECO:0007669"/>
    <property type="project" value="TreeGrafter"/>
</dbReference>
<proteinExistence type="predicted"/>
<dbReference type="Pfam" id="PF00538">
    <property type="entry name" value="Linker_histone"/>
    <property type="match status" value="1"/>
</dbReference>
<dbReference type="InterPro" id="IPR005819">
    <property type="entry name" value="H1/H5"/>
</dbReference>
<dbReference type="SMART" id="SM00526">
    <property type="entry name" value="H15"/>
    <property type="match status" value="1"/>
</dbReference>
<dbReference type="PANTHER" id="PTHR11467">
    <property type="entry name" value="HISTONE H1"/>
    <property type="match status" value="1"/>
</dbReference>
<dbReference type="InterPro" id="IPR036390">
    <property type="entry name" value="WH_DNA-bd_sf"/>
</dbReference>
<accession>A0ABR1D1D4</accession>
<dbReference type="PROSITE" id="PS51504">
    <property type="entry name" value="H15"/>
    <property type="match status" value="1"/>
</dbReference>
<dbReference type="GO" id="GO:0030261">
    <property type="term" value="P:chromosome condensation"/>
    <property type="evidence" value="ECO:0007669"/>
    <property type="project" value="TreeGrafter"/>
</dbReference>
<dbReference type="GO" id="GO:0031492">
    <property type="term" value="F:nucleosomal DNA binding"/>
    <property type="evidence" value="ECO:0007669"/>
    <property type="project" value="TreeGrafter"/>
</dbReference>
<dbReference type="CDD" id="cd00073">
    <property type="entry name" value="H15"/>
    <property type="match status" value="1"/>
</dbReference>
<evidence type="ECO:0000313" key="1">
    <source>
        <dbReference type="EMBL" id="KAK6744329.1"/>
    </source>
</evidence>
<organism evidence="1 2">
    <name type="scientific">Necator americanus</name>
    <name type="common">Human hookworm</name>
    <dbReference type="NCBI Taxonomy" id="51031"/>
    <lineage>
        <taxon>Eukaryota</taxon>
        <taxon>Metazoa</taxon>
        <taxon>Ecdysozoa</taxon>
        <taxon>Nematoda</taxon>
        <taxon>Chromadorea</taxon>
        <taxon>Rhabditida</taxon>
        <taxon>Rhabditina</taxon>
        <taxon>Rhabditomorpha</taxon>
        <taxon>Strongyloidea</taxon>
        <taxon>Ancylostomatidae</taxon>
        <taxon>Bunostominae</taxon>
        <taxon>Necator</taxon>
    </lineage>
</organism>
<sequence length="210" mass="22685">MIQAAMNMDGMLEASERRIEFKKLDKEAKKVLNKKNPVSAPHHPTYLTMIKGAVLALNEGNGASKSAILKYLAQHYQLGEHLPKINSHLCSALKKHTKGGLIEQTKGSGASGSFKLATSARNAKKIRRPAKKVVKGKDVVEKKEAKIKPAVKKTIVKKKLAANKQSGKAKPGKTVKKRSATSKKAGTVAVPSVQKKRGPSKKKAPRAKKA</sequence>
<dbReference type="GO" id="GO:0030527">
    <property type="term" value="F:structural constituent of chromatin"/>
    <property type="evidence" value="ECO:0007669"/>
    <property type="project" value="InterPro"/>
</dbReference>
<dbReference type="PANTHER" id="PTHR11467:SF61">
    <property type="entry name" value="HISTONE H1.X"/>
    <property type="match status" value="1"/>
</dbReference>
<dbReference type="CTD" id="25343588"/>
<protein>
    <submittedName>
        <fullName evidence="1">Uncharacterized protein</fullName>
    </submittedName>
</protein>
<dbReference type="PRINTS" id="PR00624">
    <property type="entry name" value="HISTONEH5"/>
</dbReference>
<dbReference type="InterPro" id="IPR005818">
    <property type="entry name" value="Histone_H1/H5_H15"/>
</dbReference>
<dbReference type="Proteomes" id="UP001303046">
    <property type="component" value="Unassembled WGS sequence"/>
</dbReference>
<dbReference type="GO" id="GO:0000786">
    <property type="term" value="C:nucleosome"/>
    <property type="evidence" value="ECO:0007669"/>
    <property type="project" value="InterPro"/>
</dbReference>
<dbReference type="GO" id="GO:0005634">
    <property type="term" value="C:nucleus"/>
    <property type="evidence" value="ECO:0007669"/>
    <property type="project" value="UniProtKB-SubCell"/>
</dbReference>
<reference evidence="1 2" key="1">
    <citation type="submission" date="2023-08" db="EMBL/GenBank/DDBJ databases">
        <title>A Necator americanus chromosomal reference genome.</title>
        <authorList>
            <person name="Ilik V."/>
            <person name="Petrzelkova K.J."/>
            <person name="Pardy F."/>
            <person name="Fuh T."/>
            <person name="Niatou-Singa F.S."/>
            <person name="Gouil Q."/>
            <person name="Baker L."/>
            <person name="Ritchie M.E."/>
            <person name="Jex A.R."/>
            <person name="Gazzola D."/>
            <person name="Li H."/>
            <person name="Toshio Fujiwara R."/>
            <person name="Zhan B."/>
            <person name="Aroian R.V."/>
            <person name="Pafco B."/>
            <person name="Schwarz E.M."/>
        </authorList>
    </citation>
    <scope>NUCLEOTIDE SEQUENCE [LARGE SCALE GENOMIC DNA]</scope>
    <source>
        <strain evidence="1 2">Aroian</strain>
        <tissue evidence="1">Whole animal</tissue>
    </source>
</reference>
<dbReference type="GO" id="GO:0045910">
    <property type="term" value="P:negative regulation of DNA recombination"/>
    <property type="evidence" value="ECO:0007669"/>
    <property type="project" value="TreeGrafter"/>
</dbReference>
<dbReference type="KEGG" id="nai:NECAME_03554"/>
<dbReference type="InterPro" id="IPR036388">
    <property type="entry name" value="WH-like_DNA-bd_sf"/>
</dbReference>
<comment type="caution">
    <text evidence="1">The sequence shown here is derived from an EMBL/GenBank/DDBJ whole genome shotgun (WGS) entry which is preliminary data.</text>
</comment>
<evidence type="ECO:0000313" key="2">
    <source>
        <dbReference type="Proteomes" id="UP001303046"/>
    </source>
</evidence>
<dbReference type="EMBL" id="JAVFWL010000003">
    <property type="protein sequence ID" value="KAK6744329.1"/>
    <property type="molecule type" value="Genomic_DNA"/>
</dbReference>
<dbReference type="SUPFAM" id="SSF46785">
    <property type="entry name" value="Winged helix' DNA-binding domain"/>
    <property type="match status" value="1"/>
</dbReference>
<dbReference type="GO" id="GO:0006334">
    <property type="term" value="P:nucleosome assembly"/>
    <property type="evidence" value="ECO:0007669"/>
    <property type="project" value="InterPro"/>
</dbReference>
<keyword evidence="2" id="KW-1185">Reference proteome</keyword>
<name>A0ABR1D1D4_NECAM</name>
<dbReference type="Gene3D" id="1.10.10.10">
    <property type="entry name" value="Winged helix-like DNA-binding domain superfamily/Winged helix DNA-binding domain"/>
    <property type="match status" value="1"/>
</dbReference>
<gene>
    <name evidence="1" type="primary">Necator_chrIII.g11948</name>
    <name evidence="1" type="ORF">RB195_011182</name>
</gene>